<dbReference type="InterPro" id="IPR029052">
    <property type="entry name" value="Metallo-depent_PP-like"/>
</dbReference>
<sequence>MYDIIGDVHGHADQLIALLKKLGYEKKSGAWRHSERQLISVGDLIDRGPLQRETVDTLRAMVDAGSAQVIMGNHELNAVAWTLPDGQGDYLRKHSAGNLKHHREFLLQAKPESDWYNSTLAWFRQLPLYLDLPECRVVHACWHEPAKQVVDDHTCAANKLRDEAAWYAAHDREHQLHSAIETLCKGLEVALPDGLHFHDKAGVKRTAMRTRWWQAHSTNYRDLALGVEPLHSLPDRDIPDTVMPGYAADKPVFFGHYWMRGTPHVLTPQVACLDWSVTQPNGRLVAYRYDGEQQLRNDKFIWVMT</sequence>
<reference evidence="3" key="1">
    <citation type="submission" date="2015-08" db="EMBL/GenBank/DDBJ databases">
        <authorList>
            <person name="Varghese N."/>
        </authorList>
    </citation>
    <scope>NUCLEOTIDE SEQUENCE [LARGE SCALE GENOMIC DNA]</scope>
    <source>
        <strain evidence="3">DSM 27808</strain>
    </source>
</reference>
<evidence type="ECO:0000259" key="1">
    <source>
        <dbReference type="Pfam" id="PF00149"/>
    </source>
</evidence>
<dbReference type="RefSeq" id="WP_055438665.1">
    <property type="nucleotide sequence ID" value="NZ_CYHB01000002.1"/>
</dbReference>
<dbReference type="Gene3D" id="3.60.21.10">
    <property type="match status" value="1"/>
</dbReference>
<feature type="domain" description="Calcineurin-like phosphoesterase" evidence="1">
    <location>
        <begin position="4"/>
        <end position="144"/>
    </location>
</feature>
<evidence type="ECO:0000313" key="2">
    <source>
        <dbReference type="EMBL" id="CUA84747.1"/>
    </source>
</evidence>
<dbReference type="GO" id="GO:0016791">
    <property type="term" value="F:phosphatase activity"/>
    <property type="evidence" value="ECO:0007669"/>
    <property type="project" value="TreeGrafter"/>
</dbReference>
<name>A0A0K6H181_9GAMM</name>
<accession>A0A0K6H181</accession>
<dbReference type="PANTHER" id="PTHR42850:SF7">
    <property type="entry name" value="BIS(5'-NUCLEOSYL)-TETRAPHOSPHATASE PRPE [ASYMMETRICAL]"/>
    <property type="match status" value="1"/>
</dbReference>
<dbReference type="PANTHER" id="PTHR42850">
    <property type="entry name" value="METALLOPHOSPHOESTERASE"/>
    <property type="match status" value="1"/>
</dbReference>
<dbReference type="InterPro" id="IPR050126">
    <property type="entry name" value="Ap4A_hydrolase"/>
</dbReference>
<dbReference type="SUPFAM" id="SSF56300">
    <property type="entry name" value="Metallo-dependent phosphatases"/>
    <property type="match status" value="1"/>
</dbReference>
<dbReference type="EMBL" id="CYHB01000002">
    <property type="protein sequence ID" value="CUA84747.1"/>
    <property type="molecule type" value="Genomic_DNA"/>
</dbReference>
<dbReference type="AlphaFoldDB" id="A0A0K6H181"/>
<dbReference type="Pfam" id="PF00149">
    <property type="entry name" value="Metallophos"/>
    <property type="match status" value="1"/>
</dbReference>
<evidence type="ECO:0000313" key="3">
    <source>
        <dbReference type="Proteomes" id="UP000182598"/>
    </source>
</evidence>
<dbReference type="InterPro" id="IPR004843">
    <property type="entry name" value="Calcineurin-like_PHP"/>
</dbReference>
<organism evidence="2 3">
    <name type="scientific">Pseudidiomarina woesei</name>
    <dbReference type="NCBI Taxonomy" id="1381080"/>
    <lineage>
        <taxon>Bacteria</taxon>
        <taxon>Pseudomonadati</taxon>
        <taxon>Pseudomonadota</taxon>
        <taxon>Gammaproteobacteria</taxon>
        <taxon>Alteromonadales</taxon>
        <taxon>Idiomarinaceae</taxon>
        <taxon>Pseudidiomarina</taxon>
    </lineage>
</organism>
<dbReference type="GO" id="GO:0005737">
    <property type="term" value="C:cytoplasm"/>
    <property type="evidence" value="ECO:0007669"/>
    <property type="project" value="TreeGrafter"/>
</dbReference>
<protein>
    <submittedName>
        <fullName evidence="2">Calcineurin-like phosphoesterase</fullName>
    </submittedName>
</protein>
<proteinExistence type="predicted"/>
<dbReference type="Proteomes" id="UP000182598">
    <property type="component" value="Unassembled WGS sequence"/>
</dbReference>
<dbReference type="OrthoDB" id="9807890at2"/>
<gene>
    <name evidence="2" type="ORF">Ga0061064_0994</name>
</gene>
<keyword evidence="3" id="KW-1185">Reference proteome</keyword>